<evidence type="ECO:0000313" key="2">
    <source>
        <dbReference type="Proteomes" id="UP000095131"/>
    </source>
</evidence>
<name>A0A1E3WND3_9VIBR</name>
<accession>A0A1E3WND3</accession>
<dbReference type="EMBL" id="MDCJ01000002">
    <property type="protein sequence ID" value="ODS11278.1"/>
    <property type="molecule type" value="Genomic_DNA"/>
</dbReference>
<sequence length="178" mass="20245">MKTHLTKFISVLFRFLMLMILVVPVSTLARPQFAEKQIRLSATIPAEEVSGNLVSYPLDGDFKRLFYNAETNRFNDIWFYVRTEVELSRTPGEYSFIQTYNNLSCYGGAASDVVEMGIKINNQVMNSGRVDLTGADLWYRGADKYYSDVPIEMSSPVINNDKTKWCTGSVTLVVQRNI</sequence>
<reference evidence="1 2" key="1">
    <citation type="submission" date="2016-08" db="EMBL/GenBank/DDBJ databases">
        <title>Genome sequencing of Vibrio scophthalmi strain FP3289, an isolated from Paralichthys olivaceus.</title>
        <authorList>
            <person name="Han H.-J."/>
        </authorList>
    </citation>
    <scope>NUCLEOTIDE SEQUENCE [LARGE SCALE GENOMIC DNA]</scope>
    <source>
        <strain evidence="1 2">FP3289</strain>
    </source>
</reference>
<dbReference type="AlphaFoldDB" id="A0A1E3WND3"/>
<proteinExistence type="predicted"/>
<dbReference type="RefSeq" id="WP_069446589.1">
    <property type="nucleotide sequence ID" value="NZ_MDCJ01000002.1"/>
</dbReference>
<gene>
    <name evidence="1" type="ORF">VSF3289_01543</name>
</gene>
<protein>
    <submittedName>
        <fullName evidence="1">Uncharacterized protein</fullName>
    </submittedName>
</protein>
<dbReference type="Proteomes" id="UP000095131">
    <property type="component" value="Unassembled WGS sequence"/>
</dbReference>
<organism evidence="1 2">
    <name type="scientific">Vibrio scophthalmi</name>
    <dbReference type="NCBI Taxonomy" id="45658"/>
    <lineage>
        <taxon>Bacteria</taxon>
        <taxon>Pseudomonadati</taxon>
        <taxon>Pseudomonadota</taxon>
        <taxon>Gammaproteobacteria</taxon>
        <taxon>Vibrionales</taxon>
        <taxon>Vibrionaceae</taxon>
        <taxon>Vibrio</taxon>
    </lineage>
</organism>
<evidence type="ECO:0000313" key="1">
    <source>
        <dbReference type="EMBL" id="ODS11278.1"/>
    </source>
</evidence>
<comment type="caution">
    <text evidence="1">The sequence shown here is derived from an EMBL/GenBank/DDBJ whole genome shotgun (WGS) entry which is preliminary data.</text>
</comment>